<dbReference type="AlphaFoldDB" id="A0A368W0X9"/>
<proteinExistence type="inferred from homology"/>
<name>A0A368W0X9_9BACL</name>
<comment type="caution">
    <text evidence="3">The sequence shown here is derived from an EMBL/GenBank/DDBJ whole genome shotgun (WGS) entry which is preliminary data.</text>
</comment>
<dbReference type="InterPro" id="IPR020916">
    <property type="entry name" value="Gln_gamma-glutamylTfrase_bac"/>
</dbReference>
<reference evidence="3 4" key="1">
    <citation type="submission" date="2018-07" db="EMBL/GenBank/DDBJ databases">
        <title>Genomic Encyclopedia of Type Strains, Phase III (KMG-III): the genomes of soil and plant-associated and newly described type strains.</title>
        <authorList>
            <person name="Whitman W."/>
        </authorList>
    </citation>
    <scope>NUCLEOTIDE SEQUENCE [LARGE SCALE GENOMIC DNA]</scope>
    <source>
        <strain evidence="3 4">CECT 7506</strain>
    </source>
</reference>
<dbReference type="OrthoDB" id="1845399at2"/>
<dbReference type="GO" id="GO:0030435">
    <property type="term" value="P:sporulation resulting in formation of a cellular spore"/>
    <property type="evidence" value="ECO:0007669"/>
    <property type="project" value="UniProtKB-KW"/>
</dbReference>
<accession>A0A368W0X9</accession>
<dbReference type="EMBL" id="QPJD01000007">
    <property type="protein sequence ID" value="RCW47998.1"/>
    <property type="molecule type" value="Genomic_DNA"/>
</dbReference>
<protein>
    <submittedName>
        <fullName evidence="3">Protein-glutamine gamma-glutamyltransferase</fullName>
    </submittedName>
</protein>
<keyword evidence="4" id="KW-1185">Reference proteome</keyword>
<keyword evidence="2" id="KW-0749">Sporulation</keyword>
<keyword evidence="1 3" id="KW-0808">Transferase</keyword>
<dbReference type="Pfam" id="PF20085">
    <property type="entry name" value="TGL"/>
    <property type="match status" value="1"/>
</dbReference>
<dbReference type="Proteomes" id="UP000252415">
    <property type="component" value="Unassembled WGS sequence"/>
</dbReference>
<evidence type="ECO:0000256" key="2">
    <source>
        <dbReference type="ARBA" id="ARBA00022969"/>
    </source>
</evidence>
<dbReference type="HAMAP" id="MF_00727">
    <property type="entry name" value="Tgl"/>
    <property type="match status" value="1"/>
</dbReference>
<dbReference type="GO" id="GO:0003810">
    <property type="term" value="F:protein-glutamine gamma-glutamyltransferase activity"/>
    <property type="evidence" value="ECO:0007669"/>
    <property type="project" value="InterPro"/>
</dbReference>
<evidence type="ECO:0000313" key="3">
    <source>
        <dbReference type="EMBL" id="RCW47998.1"/>
    </source>
</evidence>
<organism evidence="3 4">
    <name type="scientific">Paenibacillus prosopidis</name>
    <dbReference type="NCBI Taxonomy" id="630520"/>
    <lineage>
        <taxon>Bacteria</taxon>
        <taxon>Bacillati</taxon>
        <taxon>Bacillota</taxon>
        <taxon>Bacilli</taxon>
        <taxon>Bacillales</taxon>
        <taxon>Paenibacillaceae</taxon>
        <taxon>Paenibacillus</taxon>
    </lineage>
</organism>
<evidence type="ECO:0000256" key="1">
    <source>
        <dbReference type="ARBA" id="ARBA00022679"/>
    </source>
</evidence>
<dbReference type="NCBIfam" id="NF002869">
    <property type="entry name" value="PRK03187.1"/>
    <property type="match status" value="1"/>
</dbReference>
<evidence type="ECO:0000313" key="4">
    <source>
        <dbReference type="Proteomes" id="UP000252415"/>
    </source>
</evidence>
<gene>
    <name evidence="3" type="ORF">DFP97_107200</name>
</gene>
<dbReference type="RefSeq" id="WP_114380395.1">
    <property type="nucleotide sequence ID" value="NZ_QPJD01000007.1"/>
</dbReference>
<sequence length="273" mass="31414">MILVSGSNTFQLQPFMLSEPERRMMQAKQRSPVIYRYPSTEALVFELKMRSQIVEAAKAMNASGVNFATFDTSKCNERYWMRTENGGFQLRRGVLPSVGVNDVFYNGPLYGFECAVAIIIMLYKATLDTIGEEVFNSYFQSLYLRSWQYDRDMPLIMTYNKNEAYPGDVLYFKNPAYNPETPEWQGENVIMLDDNLYFGHGIGIGSGQQMIAALNRMRMPGSFMSAYLDDIVVTPEFEYLRRISMRDNVRESQAYDKPYPVVARIGASKSIYR</sequence>